<dbReference type="AlphaFoldDB" id="A0A839QLJ1"/>
<evidence type="ECO:0000313" key="2">
    <source>
        <dbReference type="EMBL" id="MBB2994052.1"/>
    </source>
</evidence>
<protein>
    <submittedName>
        <fullName evidence="2">Uncharacterized protein</fullName>
    </submittedName>
</protein>
<dbReference type="Pfam" id="PF19736">
    <property type="entry name" value="DUF6226"/>
    <property type="match status" value="1"/>
</dbReference>
<sequence>MDIDMDEDLFDGPAMPAPGPLPSESKLVSEAIQASVAQVSMGQLRHVSGYRPFVGYCARQGVSAVELARNIDLLIGFLRAHGVELAANPELRDAAAVFAANSLVLLRPDARWLGISGGSPLAGNDDTQFETLHLVDGLAGLPQDSLDGLLKHLHAWADEPVDDSPELEPPALAARDEPRFTRPVLPVASYVDTRGEPIDYGNRWTQREVPESAYEDRSHLERFVGLHAVAAALIRHLEASYDVRAIELTPTGAPGEGPERILRAVLLEPAGGQGAPLEFVVTDPPAAKVRAGVLNTFVFPSCDCDACDETASTAADGLEGIVLSVVAGGYRERYPSGPKRLSEYALTGLDGSGSSFGRGEPETTEPEVLRAAEDRLRLIPEGWQAWPLRSR</sequence>
<gene>
    <name evidence="2" type="ORF">E9229_000243</name>
</gene>
<dbReference type="RefSeq" id="WP_183509415.1">
    <property type="nucleotide sequence ID" value="NZ_BAABGK010000106.1"/>
</dbReference>
<evidence type="ECO:0000313" key="3">
    <source>
        <dbReference type="Proteomes" id="UP000523000"/>
    </source>
</evidence>
<feature type="region of interest" description="Disordered" evidence="1">
    <location>
        <begin position="1"/>
        <end position="22"/>
    </location>
</feature>
<dbReference type="EMBL" id="JACHVS010000001">
    <property type="protein sequence ID" value="MBB2994052.1"/>
    <property type="molecule type" value="Genomic_DNA"/>
</dbReference>
<evidence type="ECO:0000256" key="1">
    <source>
        <dbReference type="SAM" id="MobiDB-lite"/>
    </source>
</evidence>
<dbReference type="InterPro" id="IPR045773">
    <property type="entry name" value="DUF6226"/>
</dbReference>
<comment type="caution">
    <text evidence="2">The sequence shown here is derived from an EMBL/GenBank/DDBJ whole genome shotgun (WGS) entry which is preliminary data.</text>
</comment>
<dbReference type="Proteomes" id="UP000523000">
    <property type="component" value="Unassembled WGS sequence"/>
</dbReference>
<proteinExistence type="predicted"/>
<organism evidence="2 3">
    <name type="scientific">Paeniglutamicibacter cryotolerans</name>
    <dbReference type="NCBI Taxonomy" id="670079"/>
    <lineage>
        <taxon>Bacteria</taxon>
        <taxon>Bacillati</taxon>
        <taxon>Actinomycetota</taxon>
        <taxon>Actinomycetes</taxon>
        <taxon>Micrococcales</taxon>
        <taxon>Micrococcaceae</taxon>
        <taxon>Paeniglutamicibacter</taxon>
    </lineage>
</organism>
<accession>A0A839QLJ1</accession>
<reference evidence="2 3" key="1">
    <citation type="submission" date="2020-08" db="EMBL/GenBank/DDBJ databases">
        <title>Sequencing the genomes of 1000 actinobacteria strains.</title>
        <authorList>
            <person name="Klenk H.-P."/>
        </authorList>
    </citation>
    <scope>NUCLEOTIDE SEQUENCE [LARGE SCALE GENOMIC DNA]</scope>
    <source>
        <strain evidence="2 3">DSM 22826</strain>
    </source>
</reference>
<feature type="compositionally biased region" description="Acidic residues" evidence="1">
    <location>
        <begin position="1"/>
        <end position="10"/>
    </location>
</feature>
<name>A0A839QLJ1_9MICC</name>
<keyword evidence="3" id="KW-1185">Reference proteome</keyword>